<proteinExistence type="predicted"/>
<feature type="transmembrane region" description="Helical" evidence="1">
    <location>
        <begin position="34"/>
        <end position="53"/>
    </location>
</feature>
<keyword evidence="1" id="KW-0812">Transmembrane</keyword>
<keyword evidence="3" id="KW-1185">Reference proteome</keyword>
<reference evidence="2 3" key="1">
    <citation type="journal article" date="1999" name="Virology">
        <title>Sequence analysis of the Xestia c-nigrum granulovirus genome.</title>
        <authorList>
            <person name="Hayakawa T."/>
            <person name="Ko R."/>
            <person name="Okano K."/>
            <person name="Seong S.I."/>
            <person name="Goto C."/>
            <person name="Maeda S."/>
        </authorList>
    </citation>
    <scope>NUCLEOTIDE SEQUENCE [LARGE SCALE GENOMIC DNA]</scope>
</reference>
<dbReference type="RefSeq" id="NP_059197.1">
    <property type="nucleotide sequence ID" value="NC_002331.1"/>
</dbReference>
<protein>
    <submittedName>
        <fullName evidence="2">ORF49</fullName>
    </submittedName>
</protein>
<accession>Q9PYZ4</accession>
<evidence type="ECO:0000313" key="3">
    <source>
        <dbReference type="Proteomes" id="UP000202921"/>
    </source>
</evidence>
<gene>
    <name evidence="2" type="primary">ORF49</name>
</gene>
<evidence type="ECO:0000256" key="1">
    <source>
        <dbReference type="SAM" id="Phobius"/>
    </source>
</evidence>
<organism evidence="2 3">
    <name type="scientific">Xestia c-nigrum granulosis virus</name>
    <name type="common">XnGV</name>
    <name type="synonym">Xestia c-nigrum granulovirus</name>
    <dbReference type="NCBI Taxonomy" id="51677"/>
    <lineage>
        <taxon>Viruses</taxon>
        <taxon>Viruses incertae sedis</taxon>
        <taxon>Naldaviricetes</taxon>
        <taxon>Lefavirales</taxon>
        <taxon>Baculoviridae</taxon>
        <taxon>Betabaculovirus</taxon>
        <taxon>Betabaculovirus xecnigri</taxon>
    </lineage>
</organism>
<name>Q9PYZ4_GVXN</name>
<dbReference type="KEGG" id="vg:1442283"/>
<organismHost>
    <name type="scientific">Xestia</name>
    <dbReference type="NCBI Taxonomy" id="320016"/>
</organismHost>
<dbReference type="Proteomes" id="UP000202921">
    <property type="component" value="Segment"/>
</dbReference>
<dbReference type="GeneID" id="1442283"/>
<keyword evidence="1" id="KW-0472">Membrane</keyword>
<sequence length="181" mass="19754">MSSRNSSSSSCCKRVFMSNSCNNLASSSNCTSTVTISSASAVTLTGVASFAFLRGFFFMDRNLASISFCNLSRLLICSSVKALSESSKMDLICLSCCLSVPSMVYWPNCSGFDIFAYGFFVRFKGVMSDGAFSYHSISDCVICFRREPPPYFISSLSTYDNALSVVPNKFSLGRPLALREL</sequence>
<dbReference type="EMBL" id="AF162221">
    <property type="protein sequence ID" value="AAF05163.1"/>
    <property type="molecule type" value="Genomic_DNA"/>
</dbReference>
<keyword evidence="1" id="KW-1133">Transmembrane helix</keyword>
<evidence type="ECO:0000313" key="2">
    <source>
        <dbReference type="EMBL" id="AAF05163.1"/>
    </source>
</evidence>